<sequence>MAFWLVARAEDWLRSSLRGPEGAVSDACLPMHEPPVPLPPVKEPMTDAELERLRQSVKPGACFGREALYLRAACTRMGNAIR</sequence>
<protein>
    <submittedName>
        <fullName evidence="1">Uncharacterized protein</fullName>
    </submittedName>
</protein>
<evidence type="ECO:0000313" key="1">
    <source>
        <dbReference type="EMBL" id="CBK41719.1"/>
    </source>
</evidence>
<keyword evidence="2" id="KW-1185">Reference proteome</keyword>
<dbReference type="AlphaFoldDB" id="D8PER0"/>
<dbReference type="Proteomes" id="UP000001660">
    <property type="component" value="Chromosome"/>
</dbReference>
<organism evidence="1 2">
    <name type="scientific">Nitrospira defluvii</name>
    <dbReference type="NCBI Taxonomy" id="330214"/>
    <lineage>
        <taxon>Bacteria</taxon>
        <taxon>Pseudomonadati</taxon>
        <taxon>Nitrospirota</taxon>
        <taxon>Nitrospiria</taxon>
        <taxon>Nitrospirales</taxon>
        <taxon>Nitrospiraceae</taxon>
        <taxon>Nitrospira</taxon>
    </lineage>
</organism>
<evidence type="ECO:0000313" key="2">
    <source>
        <dbReference type="Proteomes" id="UP000001660"/>
    </source>
</evidence>
<dbReference type="KEGG" id="nde:NIDE1996"/>
<name>D8PER0_9BACT</name>
<gene>
    <name evidence="1" type="ORF">NIDE1996</name>
</gene>
<dbReference type="HOGENOM" id="CLU_2552030_0_0_0"/>
<accession>D8PER0</accession>
<reference evidence="1 2" key="1">
    <citation type="journal article" date="2010" name="Proc. Natl. Acad. Sci. U.S.A.">
        <title>A Nitrospira metagenome illuminates the physiology and evolution of globally important nitrite-oxidizing bacteria.</title>
        <authorList>
            <person name="Lucker S."/>
            <person name="Wagner M."/>
            <person name="Maixner F."/>
            <person name="Pelletier E."/>
            <person name="Koch H."/>
            <person name="Vacherie B."/>
            <person name="Rattei T."/>
            <person name="Sinninghe Damste J."/>
            <person name="Spieck E."/>
            <person name="Le Paslier D."/>
            <person name="Daims H."/>
        </authorList>
    </citation>
    <scope>NUCLEOTIDE SEQUENCE [LARGE SCALE GENOMIC DNA]</scope>
</reference>
<dbReference type="EMBL" id="FP929003">
    <property type="protein sequence ID" value="CBK41719.1"/>
    <property type="molecule type" value="Genomic_DNA"/>
</dbReference>
<dbReference type="STRING" id="330214.NIDE1996"/>
<proteinExistence type="predicted"/>